<evidence type="ECO:0000313" key="2">
    <source>
        <dbReference type="Proteomes" id="UP000004810"/>
    </source>
</evidence>
<protein>
    <submittedName>
        <fullName evidence="1">Uncharacterized protein</fullName>
    </submittedName>
</protein>
<accession>J9B9M6</accession>
<dbReference type="AlphaFoldDB" id="J9B9M6"/>
<dbReference type="EMBL" id="ADBV01001987">
    <property type="protein sequence ID" value="EJW83795.1"/>
    <property type="molecule type" value="Genomic_DNA"/>
</dbReference>
<dbReference type="Proteomes" id="UP000004810">
    <property type="component" value="Unassembled WGS sequence"/>
</dbReference>
<organism evidence="1 2">
    <name type="scientific">Wuchereria bancrofti</name>
    <dbReference type="NCBI Taxonomy" id="6293"/>
    <lineage>
        <taxon>Eukaryota</taxon>
        <taxon>Metazoa</taxon>
        <taxon>Ecdysozoa</taxon>
        <taxon>Nematoda</taxon>
        <taxon>Chromadorea</taxon>
        <taxon>Rhabditida</taxon>
        <taxon>Spirurina</taxon>
        <taxon>Spiruromorpha</taxon>
        <taxon>Filarioidea</taxon>
        <taxon>Onchocercidae</taxon>
        <taxon>Wuchereria</taxon>
    </lineage>
</organism>
<reference evidence="2" key="1">
    <citation type="submission" date="2012-08" db="EMBL/GenBank/DDBJ databases">
        <title>The Genome Sequence of Wuchereria bancrofti.</title>
        <authorList>
            <person name="Nutman T.B."/>
            <person name="Fink D.L."/>
            <person name="Russ C."/>
            <person name="Young S."/>
            <person name="Zeng Q."/>
            <person name="Koehrsen M."/>
            <person name="Alvarado L."/>
            <person name="Berlin A."/>
            <person name="Chapman S.B."/>
            <person name="Chen Z."/>
            <person name="Freedman E."/>
            <person name="Gellesch M."/>
            <person name="Goldberg J."/>
            <person name="Griggs A."/>
            <person name="Gujja S."/>
            <person name="Heilman E.R."/>
            <person name="Heiman D."/>
            <person name="Hepburn T."/>
            <person name="Howarth C."/>
            <person name="Jen D."/>
            <person name="Larson L."/>
            <person name="Lewis B."/>
            <person name="Mehta T."/>
            <person name="Park D."/>
            <person name="Pearson M."/>
            <person name="Roberts A."/>
            <person name="Saif S."/>
            <person name="Shea T."/>
            <person name="Shenoy N."/>
            <person name="Sisk P."/>
            <person name="Stolte C."/>
            <person name="Sykes S."/>
            <person name="Walk T."/>
            <person name="White J."/>
            <person name="Yandava C."/>
            <person name="Haas B."/>
            <person name="Henn M.R."/>
            <person name="Nusbaum C."/>
            <person name="Birren B."/>
        </authorList>
    </citation>
    <scope>NUCLEOTIDE SEQUENCE [LARGE SCALE GENOMIC DNA]</scope>
    <source>
        <strain evidence="2">NA</strain>
    </source>
</reference>
<sequence>MQMLPLAACNIQRLTVSDICLYIPKALASGRWWPQPLSKSNTIRACCASLLVKLVERLGPVNAIGSVEFPRFVTSLLLFARDANVTVRQTGKYGIRLLSQSNSDII</sequence>
<comment type="caution">
    <text evidence="1">The sequence shown here is derived from an EMBL/GenBank/DDBJ whole genome shotgun (WGS) entry which is preliminary data.</text>
</comment>
<name>J9B9M6_WUCBA</name>
<evidence type="ECO:0000313" key="1">
    <source>
        <dbReference type="EMBL" id="EJW83795.1"/>
    </source>
</evidence>
<proteinExistence type="predicted"/>
<gene>
    <name evidence="1" type="ORF">WUBG_05290</name>
</gene>